<dbReference type="InterPro" id="IPR050188">
    <property type="entry name" value="RluA_PseudoU_synthase"/>
</dbReference>
<evidence type="ECO:0000256" key="2">
    <source>
        <dbReference type="ARBA" id="ARBA00010876"/>
    </source>
</evidence>
<dbReference type="GO" id="GO:0000455">
    <property type="term" value="P:enzyme-directed rRNA pseudouridine synthesis"/>
    <property type="evidence" value="ECO:0007669"/>
    <property type="project" value="TreeGrafter"/>
</dbReference>
<dbReference type="AlphaFoldDB" id="A0A3A3G954"/>
<sequence>MSIGWKRRGEWAEFMPERRILASEDALRTWLLETLRMPPNMLRQMMAEDKIRTAGDRLRIHLFPEEAMTIEPADEPAEILYEDDAVLVAYKPAGMAVHATTAEQDQRRASLAHAVACHYAWTGQSLRVRHIHRLDTDTTGPVLIAKHGLPHAVLDADMRSKAIRRSYAAIVHGCPLTHVGTIDAPIGKDRHHPSRRRVSLTGSPAVTHYAVEQAGRELSLVKLRLETGRTHQIRVHMSHIGHPLAGDTLYGGDGRLFRRQALHGEALTFRHPLSGEWLEIQAPWPEDMGRLRQKI</sequence>
<proteinExistence type="inferred from homology"/>
<organism evidence="6 7">
    <name type="scientific">Paenibacillus thiaminolyticus</name>
    <name type="common">Bacillus thiaminolyticus</name>
    <dbReference type="NCBI Taxonomy" id="49283"/>
    <lineage>
        <taxon>Bacteria</taxon>
        <taxon>Bacillati</taxon>
        <taxon>Bacillota</taxon>
        <taxon>Bacilli</taxon>
        <taxon>Bacillales</taxon>
        <taxon>Paenibacillaceae</taxon>
        <taxon>Paenibacillus</taxon>
    </lineage>
</organism>
<evidence type="ECO:0000256" key="1">
    <source>
        <dbReference type="ARBA" id="ARBA00000073"/>
    </source>
</evidence>
<comment type="caution">
    <text evidence="6">The sequence shown here is derived from an EMBL/GenBank/DDBJ whole genome shotgun (WGS) entry which is preliminary data.</text>
</comment>
<name>A0A3A3G954_PANTH</name>
<dbReference type="GO" id="GO:0009982">
    <property type="term" value="F:pseudouridine synthase activity"/>
    <property type="evidence" value="ECO:0007669"/>
    <property type="project" value="InterPro"/>
</dbReference>
<dbReference type="InterPro" id="IPR006145">
    <property type="entry name" value="PsdUridine_synth_RsuA/RluA"/>
</dbReference>
<protein>
    <recommendedName>
        <fullName evidence="4">Pseudouridine synthase</fullName>
        <ecNumber evidence="4">5.4.99.-</ecNumber>
    </recommendedName>
</protein>
<dbReference type="EMBL" id="QYZD01000050">
    <property type="protein sequence ID" value="RJG17632.1"/>
    <property type="molecule type" value="Genomic_DNA"/>
</dbReference>
<dbReference type="InterPro" id="IPR006225">
    <property type="entry name" value="PsdUridine_synth_RluC/D"/>
</dbReference>
<evidence type="ECO:0000256" key="3">
    <source>
        <dbReference type="PIRSR" id="PIRSR606225-1"/>
    </source>
</evidence>
<evidence type="ECO:0000313" key="7">
    <source>
        <dbReference type="Proteomes" id="UP000266177"/>
    </source>
</evidence>
<gene>
    <name evidence="6" type="ORF">DQX05_28005</name>
</gene>
<dbReference type="PANTHER" id="PTHR21600">
    <property type="entry name" value="MITOCHONDRIAL RNA PSEUDOURIDINE SYNTHASE"/>
    <property type="match status" value="1"/>
</dbReference>
<dbReference type="CDD" id="cd02869">
    <property type="entry name" value="PseudoU_synth_RluA_like"/>
    <property type="match status" value="1"/>
</dbReference>
<keyword evidence="4" id="KW-0413">Isomerase</keyword>
<dbReference type="GO" id="GO:0003723">
    <property type="term" value="F:RNA binding"/>
    <property type="evidence" value="ECO:0007669"/>
    <property type="project" value="InterPro"/>
</dbReference>
<dbReference type="Proteomes" id="UP000266177">
    <property type="component" value="Unassembled WGS sequence"/>
</dbReference>
<dbReference type="PANTHER" id="PTHR21600:SF71">
    <property type="entry name" value="PSEUDOURIDINE SYNTHASE"/>
    <property type="match status" value="1"/>
</dbReference>
<evidence type="ECO:0000259" key="5">
    <source>
        <dbReference type="Pfam" id="PF00849"/>
    </source>
</evidence>
<comment type="function">
    <text evidence="4">Responsible for synthesis of pseudouridine from uracil.</text>
</comment>
<feature type="domain" description="Pseudouridine synthase RsuA/RluA-like" evidence="5">
    <location>
        <begin position="86"/>
        <end position="239"/>
    </location>
</feature>
<evidence type="ECO:0000256" key="4">
    <source>
        <dbReference type="RuleBase" id="RU362028"/>
    </source>
</evidence>
<dbReference type="EC" id="5.4.99.-" evidence="4"/>
<comment type="catalytic activity">
    <reaction evidence="1 4">
        <text>a uridine in RNA = a pseudouridine in RNA</text>
        <dbReference type="Rhea" id="RHEA:48348"/>
        <dbReference type="Rhea" id="RHEA-COMP:12068"/>
        <dbReference type="Rhea" id="RHEA-COMP:12069"/>
        <dbReference type="ChEBI" id="CHEBI:65314"/>
        <dbReference type="ChEBI" id="CHEBI:65315"/>
    </reaction>
</comment>
<evidence type="ECO:0000313" key="6">
    <source>
        <dbReference type="EMBL" id="RJG17632.1"/>
    </source>
</evidence>
<dbReference type="OrthoDB" id="9773999at2"/>
<dbReference type="SUPFAM" id="SSF55120">
    <property type="entry name" value="Pseudouridine synthase"/>
    <property type="match status" value="1"/>
</dbReference>
<dbReference type="RefSeq" id="WP_119796560.1">
    <property type="nucleotide sequence ID" value="NZ_QYZD01000050.1"/>
</dbReference>
<reference evidence="6 7" key="1">
    <citation type="submission" date="2018-09" db="EMBL/GenBank/DDBJ databases">
        <title>Paenibacillus SK2017-BO5.</title>
        <authorList>
            <person name="Piskunova J.V."/>
            <person name="Dubiley S.A."/>
            <person name="Severinov K.V."/>
        </authorList>
    </citation>
    <scope>NUCLEOTIDE SEQUENCE [LARGE SCALE GENOMIC DNA]</scope>
    <source>
        <strain evidence="6 7">BO5</strain>
    </source>
</reference>
<accession>A0A3A3G954</accession>
<dbReference type="NCBIfam" id="TIGR00005">
    <property type="entry name" value="rluA_subfam"/>
    <property type="match status" value="1"/>
</dbReference>
<dbReference type="Pfam" id="PF00849">
    <property type="entry name" value="PseudoU_synth_2"/>
    <property type="match status" value="1"/>
</dbReference>
<dbReference type="Gene3D" id="3.30.2350.10">
    <property type="entry name" value="Pseudouridine synthase"/>
    <property type="match status" value="1"/>
</dbReference>
<dbReference type="InterPro" id="IPR020103">
    <property type="entry name" value="PsdUridine_synth_cat_dom_sf"/>
</dbReference>
<comment type="similarity">
    <text evidence="2 4">Belongs to the pseudouridine synthase RluA family.</text>
</comment>
<dbReference type="GO" id="GO:0140098">
    <property type="term" value="F:catalytic activity, acting on RNA"/>
    <property type="evidence" value="ECO:0007669"/>
    <property type="project" value="UniProtKB-ARBA"/>
</dbReference>
<feature type="active site" evidence="3">
    <location>
        <position position="135"/>
    </location>
</feature>